<evidence type="ECO:0000259" key="9">
    <source>
        <dbReference type="Pfam" id="PF13813"/>
    </source>
</evidence>
<comment type="similarity">
    <text evidence="2">Belongs to the wax synthase family.</text>
</comment>
<feature type="region of interest" description="Disordered" evidence="7">
    <location>
        <begin position="121"/>
        <end position="148"/>
    </location>
</feature>
<comment type="caution">
    <text evidence="10">The sequence shown here is derived from an EMBL/GenBank/DDBJ whole genome shotgun (WGS) entry which is preliminary data.</text>
</comment>
<feature type="transmembrane region" description="Helical" evidence="8">
    <location>
        <begin position="64"/>
        <end position="81"/>
    </location>
</feature>
<feature type="transmembrane region" description="Helical" evidence="8">
    <location>
        <begin position="319"/>
        <end position="339"/>
    </location>
</feature>
<evidence type="ECO:0000313" key="11">
    <source>
        <dbReference type="Proteomes" id="UP001562354"/>
    </source>
</evidence>
<feature type="domain" description="Wax synthase" evidence="9">
    <location>
        <begin position="354"/>
        <end position="444"/>
    </location>
</feature>
<sequence>MQLFSSEPKSHHEVIRSLESRYDTLISSGLKRPYVYPGASLGALLVIVYLCIDHRRRPWLQRSRFLVWGVMAVISGSSIYHCRARNPAAAFGVGLINCWATLWCAVMLVSNDAQREFQRIERKETPSGKQALDATDPTNGSANGVQVDGVQNGEFRNRKTVPASMSDPGSTLGPRDRKGTLTWQSYPAGPFIERLDWICDLFGSFRGMGWSFRIAGLPPPPESVQHDLSMNTGQAPYEGDTHVGRSGNHRYHTRREILRYNGFLLVRNYLILDLLKTLIVNDPYFWTGSYTQRPRYLPAWLDAYPVIDQSSRLLISLAAVYYSLETIFSLGPLFFVGILGPRYIGVRGEPWIYSDQFGSFSAVLDKGLAGWWGGWWHQTFRFGFESPSTRLLALLGWHDRKSPAAKLLQLCVAFALSGCVHACGSYTQLGDTQPLKGPFLFFVLQVVGISAQLALTAFLNKLGIASRTPKWLSRMANFVYVHVWLYHTAPLLVDDFARGGVWLYEPLPFSPLRGLGFGADEDGWFPLSAGNAGGVRDIFRWHRGSTWWNSGVAL</sequence>
<gene>
    <name evidence="10" type="ORF">AAFC00_002970</name>
</gene>
<feature type="transmembrane region" description="Helical" evidence="8">
    <location>
        <begin position="87"/>
        <end position="109"/>
    </location>
</feature>
<feature type="transmembrane region" description="Helical" evidence="8">
    <location>
        <begin position="34"/>
        <end position="52"/>
    </location>
</feature>
<dbReference type="Pfam" id="PF13813">
    <property type="entry name" value="MBOAT_2"/>
    <property type="match status" value="1"/>
</dbReference>
<dbReference type="EMBL" id="JBFMKM010000012">
    <property type="protein sequence ID" value="KAL1302592.1"/>
    <property type="molecule type" value="Genomic_DNA"/>
</dbReference>
<organism evidence="10 11">
    <name type="scientific">Neodothiora populina</name>
    <dbReference type="NCBI Taxonomy" id="2781224"/>
    <lineage>
        <taxon>Eukaryota</taxon>
        <taxon>Fungi</taxon>
        <taxon>Dikarya</taxon>
        <taxon>Ascomycota</taxon>
        <taxon>Pezizomycotina</taxon>
        <taxon>Dothideomycetes</taxon>
        <taxon>Dothideomycetidae</taxon>
        <taxon>Dothideales</taxon>
        <taxon>Dothioraceae</taxon>
        <taxon>Neodothiora</taxon>
    </lineage>
</organism>
<dbReference type="Proteomes" id="UP001562354">
    <property type="component" value="Unassembled WGS sequence"/>
</dbReference>
<evidence type="ECO:0000256" key="4">
    <source>
        <dbReference type="ARBA" id="ARBA00022692"/>
    </source>
</evidence>
<evidence type="ECO:0000256" key="8">
    <source>
        <dbReference type="SAM" id="Phobius"/>
    </source>
</evidence>
<keyword evidence="6 8" id="KW-0472">Membrane</keyword>
<evidence type="ECO:0000256" key="1">
    <source>
        <dbReference type="ARBA" id="ARBA00004141"/>
    </source>
</evidence>
<keyword evidence="11" id="KW-1185">Reference proteome</keyword>
<evidence type="ECO:0000256" key="6">
    <source>
        <dbReference type="ARBA" id="ARBA00023136"/>
    </source>
</evidence>
<proteinExistence type="inferred from homology"/>
<keyword evidence="3" id="KW-0808">Transferase</keyword>
<dbReference type="GeneID" id="95976672"/>
<evidence type="ECO:0000256" key="7">
    <source>
        <dbReference type="SAM" id="MobiDB-lite"/>
    </source>
</evidence>
<evidence type="ECO:0000313" key="10">
    <source>
        <dbReference type="EMBL" id="KAL1302592.1"/>
    </source>
</evidence>
<dbReference type="PANTHER" id="PTHR31595:SF67">
    <property type="entry name" value="WAX SYNTHASE DOMAIN-CONTAINING PROTEIN"/>
    <property type="match status" value="1"/>
</dbReference>
<keyword evidence="5 8" id="KW-1133">Transmembrane helix</keyword>
<comment type="subcellular location">
    <subcellularLocation>
        <location evidence="1">Membrane</location>
        <topology evidence="1">Multi-pass membrane protein</topology>
    </subcellularLocation>
</comment>
<dbReference type="PANTHER" id="PTHR31595">
    <property type="entry name" value="LONG-CHAIN-ALCOHOL O-FATTY-ACYLTRANSFERASE 3-RELATED"/>
    <property type="match status" value="1"/>
</dbReference>
<dbReference type="InterPro" id="IPR044851">
    <property type="entry name" value="Wax_synthase"/>
</dbReference>
<dbReference type="RefSeq" id="XP_069198868.1">
    <property type="nucleotide sequence ID" value="XM_069342366.1"/>
</dbReference>
<protein>
    <recommendedName>
        <fullName evidence="9">Wax synthase domain-containing protein</fullName>
    </recommendedName>
</protein>
<keyword evidence="4 8" id="KW-0812">Transmembrane</keyword>
<reference evidence="10 11" key="1">
    <citation type="submission" date="2024-07" db="EMBL/GenBank/DDBJ databases">
        <title>Draft sequence of the Neodothiora populina.</title>
        <authorList>
            <person name="Drown D.D."/>
            <person name="Schuette U.S."/>
            <person name="Buechlein A.B."/>
            <person name="Rusch D.R."/>
            <person name="Winton L.W."/>
            <person name="Adams G.A."/>
        </authorList>
    </citation>
    <scope>NUCLEOTIDE SEQUENCE [LARGE SCALE GENOMIC DNA]</scope>
    <source>
        <strain evidence="10 11">CPC 39397</strain>
    </source>
</reference>
<feature type="region of interest" description="Disordered" evidence="7">
    <location>
        <begin position="159"/>
        <end position="178"/>
    </location>
</feature>
<name>A0ABR3P8U6_9PEZI</name>
<accession>A0ABR3P8U6</accession>
<dbReference type="InterPro" id="IPR032805">
    <property type="entry name" value="Wax_synthase_dom"/>
</dbReference>
<evidence type="ECO:0000256" key="2">
    <source>
        <dbReference type="ARBA" id="ARBA00007282"/>
    </source>
</evidence>
<evidence type="ECO:0000256" key="3">
    <source>
        <dbReference type="ARBA" id="ARBA00022679"/>
    </source>
</evidence>
<evidence type="ECO:0000256" key="5">
    <source>
        <dbReference type="ARBA" id="ARBA00022989"/>
    </source>
</evidence>